<comment type="caution">
    <text evidence="4">The sequence shown here is derived from an EMBL/GenBank/DDBJ whole genome shotgun (WGS) entry which is preliminary data.</text>
</comment>
<feature type="transmembrane region" description="Helical" evidence="2">
    <location>
        <begin position="367"/>
        <end position="384"/>
    </location>
</feature>
<dbReference type="Gene3D" id="1.20.210.10">
    <property type="entry name" value="Cytochrome c oxidase-like, subunit I domain"/>
    <property type="match status" value="1"/>
</dbReference>
<feature type="transmembrane region" description="Helical" evidence="2">
    <location>
        <begin position="245"/>
        <end position="263"/>
    </location>
</feature>
<dbReference type="GO" id="GO:0016020">
    <property type="term" value="C:membrane"/>
    <property type="evidence" value="ECO:0007669"/>
    <property type="project" value="InterPro"/>
</dbReference>
<feature type="transmembrane region" description="Helical" evidence="2">
    <location>
        <begin position="86"/>
        <end position="106"/>
    </location>
</feature>
<dbReference type="AlphaFoldDB" id="A0A494XPM6"/>
<feature type="transmembrane region" description="Helical" evidence="2">
    <location>
        <begin position="327"/>
        <end position="347"/>
    </location>
</feature>
<dbReference type="CDD" id="cd01660">
    <property type="entry name" value="ba3-like_Oxidase_I"/>
    <property type="match status" value="1"/>
</dbReference>
<keyword evidence="1" id="KW-0249">Electron transport</keyword>
<keyword evidence="1" id="KW-0679">Respiratory chain</keyword>
<dbReference type="GO" id="GO:0004129">
    <property type="term" value="F:cytochrome-c oxidase activity"/>
    <property type="evidence" value="ECO:0007669"/>
    <property type="project" value="InterPro"/>
</dbReference>
<keyword evidence="2" id="KW-0472">Membrane</keyword>
<dbReference type="GO" id="GO:0009060">
    <property type="term" value="P:aerobic respiration"/>
    <property type="evidence" value="ECO:0007669"/>
    <property type="project" value="InterPro"/>
</dbReference>
<feature type="transmembrane region" description="Helical" evidence="2">
    <location>
        <begin position="173"/>
        <end position="197"/>
    </location>
</feature>
<feature type="transmembrane region" description="Helical" evidence="2">
    <location>
        <begin position="52"/>
        <end position="74"/>
    </location>
</feature>
<feature type="transmembrane region" description="Helical" evidence="2">
    <location>
        <begin position="497"/>
        <end position="519"/>
    </location>
</feature>
<keyword evidence="1" id="KW-0813">Transport</keyword>
<feature type="transmembrane region" description="Helical" evidence="2">
    <location>
        <begin position="12"/>
        <end position="32"/>
    </location>
</feature>
<evidence type="ECO:0000256" key="2">
    <source>
        <dbReference type="SAM" id="Phobius"/>
    </source>
</evidence>
<dbReference type="PANTHER" id="PTHR10422:SF40">
    <property type="entry name" value="CYTOCHROME C OXIDASE SUBUNIT I"/>
    <property type="match status" value="1"/>
</dbReference>
<evidence type="ECO:0000313" key="5">
    <source>
        <dbReference type="Proteomes" id="UP000280434"/>
    </source>
</evidence>
<dbReference type="SUPFAM" id="SSF81442">
    <property type="entry name" value="Cytochrome c oxidase subunit I-like"/>
    <property type="match status" value="1"/>
</dbReference>
<feature type="transmembrane region" description="Helical" evidence="2">
    <location>
        <begin position="126"/>
        <end position="152"/>
    </location>
</feature>
<keyword evidence="5" id="KW-1185">Reference proteome</keyword>
<dbReference type="PANTHER" id="PTHR10422">
    <property type="entry name" value="CYTOCHROME C OXIDASE SUBUNIT 1"/>
    <property type="match status" value="1"/>
</dbReference>
<feature type="transmembrane region" description="Helical" evidence="2">
    <location>
        <begin position="283"/>
        <end position="306"/>
    </location>
</feature>
<name>A0A494XPM6_9BURK</name>
<accession>A0A494XPM6</accession>
<dbReference type="EMBL" id="RBZV01000003">
    <property type="protein sequence ID" value="RKP49483.1"/>
    <property type="molecule type" value="Genomic_DNA"/>
</dbReference>
<feature type="transmembrane region" description="Helical" evidence="2">
    <location>
        <begin position="209"/>
        <end position="233"/>
    </location>
</feature>
<dbReference type="PROSITE" id="PS50855">
    <property type="entry name" value="COX1"/>
    <property type="match status" value="1"/>
</dbReference>
<feature type="transmembrane region" description="Helical" evidence="2">
    <location>
        <begin position="405"/>
        <end position="425"/>
    </location>
</feature>
<sequence>MLTNRRLVLAHFWLAFATFGVALLLGAWQMYVRSPLSGWLHHPELYYRSVTAHGSVMGYVLPTLIAMGFGYAITELALEQPVRGARWAWLGWWLVAIGSVVAMVPVSLGHASVLYTFYPPMIGSPFYYIGVVLVVVGSWIWVALMSVNLYVWKRANPGKPVPLAMFANVAGSYLWGWTAIGAAIEILFQILPVALGLRSTIDSGLARVFFSWTLHAIVYFWLMPTYIAYYTLVPRAIGGRLYSDMMARISFILFLVIAMPIGIHHLFADPQVGSGFKFLQSVFTALVAVPTLLTVFTICASVEIAGRLRGGRGIFGWLRALPWHEPMMLALAFSFVMLGFGGAGGLINMSYQLDSTIHNTQWITGHFHLIFGGAIVIMYFAIAYELWPYLTGRALGSVTLIKWQLWLWFIGMLVTTFPWHYAGILGMPRRMAYFDYSNPGIAPEAITVVISFIGALILVASAVLFFIVLWKGHTGKRTTAPRFTFAKAVHEPASLPVALNSFGLWITLMIALTVVNYGYPIAQLMVLKQTSVPAVWMGAPR</sequence>
<evidence type="ECO:0000256" key="1">
    <source>
        <dbReference type="ARBA" id="ARBA00022660"/>
    </source>
</evidence>
<keyword evidence="2" id="KW-1133">Transmembrane helix</keyword>
<dbReference type="Pfam" id="PF00115">
    <property type="entry name" value="COX1"/>
    <property type="match status" value="1"/>
</dbReference>
<dbReference type="PRINTS" id="PR01165">
    <property type="entry name" value="CYCOXIDASEI"/>
</dbReference>
<dbReference type="InterPro" id="IPR033943">
    <property type="entry name" value="Ba3-like_Oxidase_I"/>
</dbReference>
<keyword evidence="2" id="KW-0812">Transmembrane</keyword>
<feature type="transmembrane region" description="Helical" evidence="2">
    <location>
        <begin position="445"/>
        <end position="470"/>
    </location>
</feature>
<protein>
    <submittedName>
        <fullName evidence="4">B(O/a)3-type cytochrome-c oxidase subunit 1</fullName>
    </submittedName>
</protein>
<dbReference type="GO" id="GO:0020037">
    <property type="term" value="F:heme binding"/>
    <property type="evidence" value="ECO:0007669"/>
    <property type="project" value="InterPro"/>
</dbReference>
<dbReference type="InterPro" id="IPR036927">
    <property type="entry name" value="Cyt_c_oxase-like_su1_sf"/>
</dbReference>
<reference evidence="4 5" key="1">
    <citation type="submission" date="2018-10" db="EMBL/GenBank/DDBJ databases">
        <title>Paraburkholderia sp. 7MK8-2, isolated from soil.</title>
        <authorList>
            <person name="Gao Z.-H."/>
            <person name="Qiu L.-H."/>
        </authorList>
    </citation>
    <scope>NUCLEOTIDE SEQUENCE [LARGE SCALE GENOMIC DNA]</scope>
    <source>
        <strain evidence="4 5">7MK8-2</strain>
    </source>
</reference>
<feature type="domain" description="Cytochrome oxidase subunit I profile" evidence="3">
    <location>
        <begin position="1"/>
        <end position="470"/>
    </location>
</feature>
<dbReference type="OrthoDB" id="9764568at2"/>
<evidence type="ECO:0000259" key="3">
    <source>
        <dbReference type="PROSITE" id="PS50855"/>
    </source>
</evidence>
<dbReference type="InterPro" id="IPR000883">
    <property type="entry name" value="Cyt_C_Oxase_1"/>
</dbReference>
<gene>
    <name evidence="4" type="ORF">D7S89_12070</name>
</gene>
<dbReference type="Proteomes" id="UP000280434">
    <property type="component" value="Unassembled WGS sequence"/>
</dbReference>
<organism evidence="4 5">
    <name type="scientific">Trinickia fusca</name>
    <dbReference type="NCBI Taxonomy" id="2419777"/>
    <lineage>
        <taxon>Bacteria</taxon>
        <taxon>Pseudomonadati</taxon>
        <taxon>Pseudomonadota</taxon>
        <taxon>Betaproteobacteria</taxon>
        <taxon>Burkholderiales</taxon>
        <taxon>Burkholderiaceae</taxon>
        <taxon>Trinickia</taxon>
    </lineage>
</organism>
<dbReference type="InterPro" id="IPR023616">
    <property type="entry name" value="Cyt_c_oxase-like_su1_dom"/>
</dbReference>
<proteinExistence type="predicted"/>
<dbReference type="RefSeq" id="WP_121277872.1">
    <property type="nucleotide sequence ID" value="NZ_RBZV01000003.1"/>
</dbReference>
<evidence type="ECO:0000313" key="4">
    <source>
        <dbReference type="EMBL" id="RKP49483.1"/>
    </source>
</evidence>